<dbReference type="EC" id="2.7.7.13" evidence="2"/>
<dbReference type="InterPro" id="IPR011051">
    <property type="entry name" value="RmlC_Cupin_sf"/>
</dbReference>
<evidence type="ECO:0000259" key="9">
    <source>
        <dbReference type="Pfam" id="PF00483"/>
    </source>
</evidence>
<evidence type="ECO:0000256" key="3">
    <source>
        <dbReference type="ARBA" id="ARBA00022679"/>
    </source>
</evidence>
<name>A0A9Q4KSR9_9EURY</name>
<dbReference type="NCBIfam" id="TIGR01479">
    <property type="entry name" value="GMP_PMI"/>
    <property type="match status" value="1"/>
</dbReference>
<dbReference type="InterPro" id="IPR005835">
    <property type="entry name" value="NTP_transferase_dom"/>
</dbReference>
<dbReference type="AlphaFoldDB" id="A0A9Q4KSR9"/>
<evidence type="ECO:0000313" key="12">
    <source>
        <dbReference type="EMBL" id="MDE4907297.1"/>
    </source>
</evidence>
<keyword evidence="4 12" id="KW-0548">Nucleotidyltransferase</keyword>
<dbReference type="SUPFAM" id="SSF53448">
    <property type="entry name" value="Nucleotide-diphospho-sugar transferases"/>
    <property type="match status" value="1"/>
</dbReference>
<evidence type="ECO:0000256" key="8">
    <source>
        <dbReference type="RuleBase" id="RU004190"/>
    </source>
</evidence>
<evidence type="ECO:0000256" key="4">
    <source>
        <dbReference type="ARBA" id="ARBA00022695"/>
    </source>
</evidence>
<dbReference type="CDD" id="cd02213">
    <property type="entry name" value="cupin_PMI_typeII_C"/>
    <property type="match status" value="1"/>
</dbReference>
<dbReference type="EMBL" id="JAKELO010000002">
    <property type="protein sequence ID" value="MDE4907297.1"/>
    <property type="molecule type" value="Genomic_DNA"/>
</dbReference>
<dbReference type="InterPro" id="IPR054566">
    <property type="entry name" value="ManC/GMP-like_b-helix"/>
</dbReference>
<dbReference type="PANTHER" id="PTHR46390:SF1">
    <property type="entry name" value="MANNOSE-1-PHOSPHATE GUANYLYLTRANSFERASE"/>
    <property type="match status" value="1"/>
</dbReference>
<dbReference type="GO" id="GO:0016853">
    <property type="term" value="F:isomerase activity"/>
    <property type="evidence" value="ECO:0007669"/>
    <property type="project" value="UniProtKB-KW"/>
</dbReference>
<dbReference type="GO" id="GO:0000271">
    <property type="term" value="P:polysaccharide biosynthetic process"/>
    <property type="evidence" value="ECO:0007669"/>
    <property type="project" value="InterPro"/>
</dbReference>
<feature type="domain" description="MannoseP isomerase/GMP-like beta-helix" evidence="11">
    <location>
        <begin position="274"/>
        <end position="323"/>
    </location>
</feature>
<feature type="domain" description="Nucleotidyl transferase" evidence="9">
    <location>
        <begin position="2"/>
        <end position="266"/>
    </location>
</feature>
<sequence>MKTLILAGGSGTRLFPLSRTCYPKQFIPLIDSKSLFQKSVRRALLFSKPDEITIVTNEAHRFLVADQLEEMHVTCHILSEPQGKNTLPAITYGITSILKDDPDARVAILSSDQLITPDESYKAAFLAAEKLAEKYLVTFGITPDSPHTGYGYIRPGATLDGGFQVDAFVEKPDKETAESYLRDGYLWNAGMFLFSASLFMDECRKHAPEVAEAFSLTRDEAFRETPKISVDYGVMEKTDIAAVVPLSVPWSDVGNFDALYTAQPRSEDGNAVRGEHLGIESHDNLIISDRLVATIGINDLAIIDSPDALLICPRSESQRVGEIAALLKERGDERCDLHTTVHRPWGTYTVLQCGDTFQIKRITVMPGRRISLQLHHHRSEHWVVVKGTAMVANNGNEFFVRTGESTFVPAGTKHRLENPGLIPLEVIEVQNGEYVGEDDIVRFEDDFERE</sequence>
<evidence type="ECO:0000259" key="11">
    <source>
        <dbReference type="Pfam" id="PF22640"/>
    </source>
</evidence>
<dbReference type="CDD" id="cd02509">
    <property type="entry name" value="GDP-M1P_Guanylyltransferase"/>
    <property type="match status" value="1"/>
</dbReference>
<dbReference type="Gene3D" id="3.90.550.10">
    <property type="entry name" value="Spore Coat Polysaccharide Biosynthesis Protein SpsA, Chain A"/>
    <property type="match status" value="1"/>
</dbReference>
<dbReference type="SUPFAM" id="SSF51182">
    <property type="entry name" value="RmlC-like cupins"/>
    <property type="match status" value="1"/>
</dbReference>
<dbReference type="Proteomes" id="UP001143747">
    <property type="component" value="Unassembled WGS sequence"/>
</dbReference>
<dbReference type="InterPro" id="IPR029044">
    <property type="entry name" value="Nucleotide-diphossugar_trans"/>
</dbReference>
<dbReference type="PANTHER" id="PTHR46390">
    <property type="entry name" value="MANNOSE-1-PHOSPHATE GUANYLYLTRANSFERASE"/>
    <property type="match status" value="1"/>
</dbReference>
<keyword evidence="5" id="KW-0547">Nucleotide-binding</keyword>
<proteinExistence type="inferred from homology"/>
<accession>A0A9Q4KSR9</accession>
<dbReference type="InterPro" id="IPR051161">
    <property type="entry name" value="Mannose-6P_isomerase_type2"/>
</dbReference>
<feature type="domain" description="Mannose-6-phosphate isomerase type II C-terminal" evidence="10">
    <location>
        <begin position="331"/>
        <end position="445"/>
    </location>
</feature>
<evidence type="ECO:0000256" key="6">
    <source>
        <dbReference type="ARBA" id="ARBA00023134"/>
    </source>
</evidence>
<protein>
    <recommendedName>
        <fullName evidence="2">mannose-1-phosphate guanylyltransferase</fullName>
        <ecNumber evidence="2">2.7.7.13</ecNumber>
    </recommendedName>
</protein>
<dbReference type="InterPro" id="IPR014710">
    <property type="entry name" value="RmlC-like_jellyroll"/>
</dbReference>
<dbReference type="FunFam" id="2.60.120.10:FF:000032">
    <property type="entry name" value="Mannose-1-phosphate guanylyltransferase/mannose-6-phosphate isomerase"/>
    <property type="match status" value="1"/>
</dbReference>
<evidence type="ECO:0000256" key="1">
    <source>
        <dbReference type="ARBA" id="ARBA00006115"/>
    </source>
</evidence>
<dbReference type="RefSeq" id="WP_274923957.1">
    <property type="nucleotide sequence ID" value="NZ_JAKELO010000002.1"/>
</dbReference>
<dbReference type="Pfam" id="PF22640">
    <property type="entry name" value="ManC_GMP_beta-helix"/>
    <property type="match status" value="1"/>
</dbReference>
<evidence type="ECO:0000256" key="5">
    <source>
        <dbReference type="ARBA" id="ARBA00022741"/>
    </source>
</evidence>
<dbReference type="GO" id="GO:0009298">
    <property type="term" value="P:GDP-mannose biosynthetic process"/>
    <property type="evidence" value="ECO:0007669"/>
    <property type="project" value="TreeGrafter"/>
</dbReference>
<comment type="caution">
    <text evidence="12">The sequence shown here is derived from an EMBL/GenBank/DDBJ whole genome shotgun (WGS) entry which is preliminary data.</text>
</comment>
<comment type="similarity">
    <text evidence="1 8">Belongs to the mannose-6-phosphate isomerase type 2 family.</text>
</comment>
<dbReference type="GO" id="GO:0004475">
    <property type="term" value="F:mannose-1-phosphate guanylyltransferase (GTP) activity"/>
    <property type="evidence" value="ECO:0007669"/>
    <property type="project" value="UniProtKB-EC"/>
</dbReference>
<comment type="catalytic activity">
    <reaction evidence="7">
        <text>alpha-D-mannose 1-phosphate + GTP + H(+) = GDP-alpha-D-mannose + diphosphate</text>
        <dbReference type="Rhea" id="RHEA:15229"/>
        <dbReference type="ChEBI" id="CHEBI:15378"/>
        <dbReference type="ChEBI" id="CHEBI:33019"/>
        <dbReference type="ChEBI" id="CHEBI:37565"/>
        <dbReference type="ChEBI" id="CHEBI:57527"/>
        <dbReference type="ChEBI" id="CHEBI:58409"/>
        <dbReference type="EC" id="2.7.7.13"/>
    </reaction>
</comment>
<dbReference type="InterPro" id="IPR049577">
    <property type="entry name" value="GMPP_N"/>
</dbReference>
<keyword evidence="13" id="KW-1185">Reference proteome</keyword>
<evidence type="ECO:0000313" key="13">
    <source>
        <dbReference type="Proteomes" id="UP001143747"/>
    </source>
</evidence>
<keyword evidence="12" id="KW-0413">Isomerase</keyword>
<reference evidence="12" key="1">
    <citation type="submission" date="2022-01" db="EMBL/GenBank/DDBJ databases">
        <title>Draft genome of Methanogenium marinum DSM 15558.</title>
        <authorList>
            <person name="Chen S.-C."/>
            <person name="You Y.-T."/>
        </authorList>
    </citation>
    <scope>NUCLEOTIDE SEQUENCE</scope>
    <source>
        <strain evidence="12">DSM 15558</strain>
    </source>
</reference>
<keyword evidence="6" id="KW-0342">GTP-binding</keyword>
<keyword evidence="3 12" id="KW-0808">Transferase</keyword>
<dbReference type="GO" id="GO:0005525">
    <property type="term" value="F:GTP binding"/>
    <property type="evidence" value="ECO:0007669"/>
    <property type="project" value="UniProtKB-KW"/>
</dbReference>
<organism evidence="12 13">
    <name type="scientific">Methanogenium marinum</name>
    <dbReference type="NCBI Taxonomy" id="348610"/>
    <lineage>
        <taxon>Archaea</taxon>
        <taxon>Methanobacteriati</taxon>
        <taxon>Methanobacteriota</taxon>
        <taxon>Stenosarchaea group</taxon>
        <taxon>Methanomicrobia</taxon>
        <taxon>Methanomicrobiales</taxon>
        <taxon>Methanomicrobiaceae</taxon>
        <taxon>Methanogenium</taxon>
    </lineage>
</organism>
<dbReference type="InterPro" id="IPR001538">
    <property type="entry name" value="Man6P_isomerase-2_C"/>
</dbReference>
<dbReference type="Gene3D" id="2.60.120.10">
    <property type="entry name" value="Jelly Rolls"/>
    <property type="match status" value="1"/>
</dbReference>
<dbReference type="InterPro" id="IPR006375">
    <property type="entry name" value="Man1P_GuaTrfase/Man6P_Isoase"/>
</dbReference>
<dbReference type="Pfam" id="PF01050">
    <property type="entry name" value="MannoseP_isomer"/>
    <property type="match status" value="1"/>
</dbReference>
<gene>
    <name evidence="12" type="ORF">L0665_01505</name>
</gene>
<evidence type="ECO:0000259" key="10">
    <source>
        <dbReference type="Pfam" id="PF01050"/>
    </source>
</evidence>
<evidence type="ECO:0000256" key="7">
    <source>
        <dbReference type="ARBA" id="ARBA00047343"/>
    </source>
</evidence>
<dbReference type="Pfam" id="PF00483">
    <property type="entry name" value="NTP_transferase"/>
    <property type="match status" value="1"/>
</dbReference>
<evidence type="ECO:0000256" key="2">
    <source>
        <dbReference type="ARBA" id="ARBA00012387"/>
    </source>
</evidence>